<organism evidence="4 5">
    <name type="scientific">Leucocoprinus birnbaumii</name>
    <dbReference type="NCBI Taxonomy" id="56174"/>
    <lineage>
        <taxon>Eukaryota</taxon>
        <taxon>Fungi</taxon>
        <taxon>Dikarya</taxon>
        <taxon>Basidiomycota</taxon>
        <taxon>Agaricomycotina</taxon>
        <taxon>Agaricomycetes</taxon>
        <taxon>Agaricomycetidae</taxon>
        <taxon>Agaricales</taxon>
        <taxon>Agaricineae</taxon>
        <taxon>Agaricaceae</taxon>
        <taxon>Leucocoprinus</taxon>
    </lineage>
</organism>
<feature type="chain" id="PRO_5042117248" description="DUF7223 domain-containing protein" evidence="2">
    <location>
        <begin position="28"/>
        <end position="806"/>
    </location>
</feature>
<feature type="compositionally biased region" description="Acidic residues" evidence="1">
    <location>
        <begin position="551"/>
        <end position="576"/>
    </location>
</feature>
<feature type="region of interest" description="Disordered" evidence="1">
    <location>
        <begin position="548"/>
        <end position="699"/>
    </location>
</feature>
<evidence type="ECO:0000256" key="2">
    <source>
        <dbReference type="SAM" id="SignalP"/>
    </source>
</evidence>
<protein>
    <recommendedName>
        <fullName evidence="3">DUF7223 domain-containing protein</fullName>
    </recommendedName>
</protein>
<accession>A0AAD5VTG7</accession>
<dbReference type="Proteomes" id="UP001213000">
    <property type="component" value="Unassembled WGS sequence"/>
</dbReference>
<feature type="domain" description="DUF7223" evidence="3">
    <location>
        <begin position="348"/>
        <end position="506"/>
    </location>
</feature>
<feature type="compositionally biased region" description="Low complexity" evidence="1">
    <location>
        <begin position="577"/>
        <end position="590"/>
    </location>
</feature>
<evidence type="ECO:0000313" key="4">
    <source>
        <dbReference type="EMBL" id="KAJ3569322.1"/>
    </source>
</evidence>
<evidence type="ECO:0000313" key="5">
    <source>
        <dbReference type="Proteomes" id="UP001213000"/>
    </source>
</evidence>
<feature type="compositionally biased region" description="Acidic residues" evidence="1">
    <location>
        <begin position="645"/>
        <end position="665"/>
    </location>
</feature>
<sequence>MPSSKLSQSLLPLILLLSSIEFLQVRAANDWSQPCFSGVCSYDLPDTPNGASGTLKIWGANNAIADVTTAAGWEILGCDSQSLAQDIRIVCKNPDSSGGCSKLFDSSSSGAARRAESTSASPSSSASAASASDSASLQGAVGKIVRLPQNCGKSAFARIAKAWVPADQSIPPSVARRLVRRDGETPQVHALSVDVNFGAESDTKYGPVGFAIVGANFPGAAAQGTLDTSSISVTGTPSARRSLSRIFAQRGFTDFVKNAADSISSLNNFNVDKSTDLQPFDLNQSFNLINQEIKCSVPLPVGGLNSTVGVNGQVKIDVDAKVHAVTSLGVVAAGTVIPPKVTDFGITSAMTANLDSTIKMSAGVGGSIDSGKIKLFEVGVPGLDFPGVLSIGPTFQINAQGKASLDLDVDMTVGVKWNIDQAKFTFPTGGSQGGSFTPGDTPLQITAQPSGTATGTVELHLIPSLNLGIDALDGTVGAGVFVNLDASATASLSGTATGSQQTVNVNRRALSVDNIPNIGRLGHPAAGIRGRSLIGELYFNKRFPQSFESGDAVDDGEGADSDTEDGFGDSTSDDSGFDGSDGSTVSDGSSGPDGTGTSGFDGASSVDDATDLGDSSTSDDTSDGGEANNTDTSDVGLDAGGVSDEPSDFDDSDTSSDPTATDDPDVTAADETLSASTPAPTPTAIKAIDNSSSSSSAGTDSGVSFGGCLDMKAGLSVNVGASGSFFGLFDPSTSISLFSKDFDLFKKCFGDASQAQRRSSVTLAKRGTRASAPELGRRAVDLKCNDVNVGKATSLVNDVIAAAKLL</sequence>
<keyword evidence="2" id="KW-0732">Signal</keyword>
<proteinExistence type="predicted"/>
<evidence type="ECO:0000256" key="1">
    <source>
        <dbReference type="SAM" id="MobiDB-lite"/>
    </source>
</evidence>
<feature type="region of interest" description="Disordered" evidence="1">
    <location>
        <begin position="113"/>
        <end position="132"/>
    </location>
</feature>
<reference evidence="4" key="1">
    <citation type="submission" date="2022-07" db="EMBL/GenBank/DDBJ databases">
        <title>Genome Sequence of Leucocoprinus birnbaumii.</title>
        <authorList>
            <person name="Buettner E."/>
        </authorList>
    </citation>
    <scope>NUCLEOTIDE SEQUENCE</scope>
    <source>
        <strain evidence="4">VT141</strain>
    </source>
</reference>
<name>A0AAD5VTG7_9AGAR</name>
<dbReference type="Pfam" id="PF23865">
    <property type="entry name" value="DUF7223"/>
    <property type="match status" value="1"/>
</dbReference>
<keyword evidence="5" id="KW-1185">Reference proteome</keyword>
<dbReference type="InterPro" id="IPR055647">
    <property type="entry name" value="DUF7223"/>
</dbReference>
<evidence type="ECO:0000259" key="3">
    <source>
        <dbReference type="Pfam" id="PF23865"/>
    </source>
</evidence>
<dbReference type="AlphaFoldDB" id="A0AAD5VTG7"/>
<feature type="compositionally biased region" description="Low complexity" evidence="1">
    <location>
        <begin position="666"/>
        <end position="684"/>
    </location>
</feature>
<comment type="caution">
    <text evidence="4">The sequence shown here is derived from an EMBL/GenBank/DDBJ whole genome shotgun (WGS) entry which is preliminary data.</text>
</comment>
<feature type="signal peptide" evidence="2">
    <location>
        <begin position="1"/>
        <end position="27"/>
    </location>
</feature>
<dbReference type="EMBL" id="JANIEX010000295">
    <property type="protein sequence ID" value="KAJ3569322.1"/>
    <property type="molecule type" value="Genomic_DNA"/>
</dbReference>
<gene>
    <name evidence="4" type="ORF">NP233_g5127</name>
</gene>